<evidence type="ECO:0000256" key="3">
    <source>
        <dbReference type="ARBA" id="ARBA00022764"/>
    </source>
</evidence>
<comment type="subcellular location">
    <subcellularLocation>
        <location evidence="1">Periplasm</location>
    </subcellularLocation>
</comment>
<keyword evidence="5" id="KW-1185">Reference proteome</keyword>
<dbReference type="EMBL" id="JAUSVF010000001">
    <property type="protein sequence ID" value="MDQ0318631.1"/>
    <property type="molecule type" value="Genomic_DNA"/>
</dbReference>
<dbReference type="SUPFAM" id="SSF53850">
    <property type="entry name" value="Periplasmic binding protein-like II"/>
    <property type="match status" value="1"/>
</dbReference>
<reference evidence="4 5" key="1">
    <citation type="submission" date="2023-07" db="EMBL/GenBank/DDBJ databases">
        <title>Genomic Encyclopedia of Type Strains, Phase IV (KMG-IV): sequencing the most valuable type-strain genomes for metagenomic binning, comparative biology and taxonomic classification.</title>
        <authorList>
            <person name="Goeker M."/>
        </authorList>
    </citation>
    <scope>NUCLEOTIDE SEQUENCE [LARGE SCALE GENOMIC DNA]</scope>
    <source>
        <strain evidence="4 5">DSM 1112</strain>
    </source>
</reference>
<dbReference type="Proteomes" id="UP001230207">
    <property type="component" value="Unassembled WGS sequence"/>
</dbReference>
<keyword evidence="3" id="KW-0574">Periplasm</keyword>
<evidence type="ECO:0000256" key="2">
    <source>
        <dbReference type="ARBA" id="ARBA00008520"/>
    </source>
</evidence>
<comment type="similarity">
    <text evidence="2">Belongs to the bacterial solute-binding protein 1 family.</text>
</comment>
<sequence>MEEEMMQLVKSEIRLACHRSIRRSLVGAMALSGIVLAAAFPAMAQDKPFAGQHLSVLMVGHPTSDAIQKMLPDFTAATGIEVDLEVIPEADATPKMLLEFSSGSGRYDVVENNSVMLPGFVKSGYVAPLDELLSKHGEFVDLADFVPRYLETNKVSDHLYGLPVIGESTFLMYRKDLFEQYGISVPKSFDDIEAAAKTIKEKSNGEVTGITMRGQQGIQGVYVWASYLWGMGGSFLTEDGKSALDSPEAATALTRFAHVLNEYGPVGVANMGWVGRAVTKSTSERRHIAWRGGVKSSQW</sequence>
<accession>A0ABU0BK54</accession>
<dbReference type="Pfam" id="PF01547">
    <property type="entry name" value="SBP_bac_1"/>
    <property type="match status" value="1"/>
</dbReference>
<name>A0ABU0BK54_9HYPH</name>
<gene>
    <name evidence="4" type="ORF">QO002_000769</name>
</gene>
<dbReference type="PANTHER" id="PTHR43649:SF12">
    <property type="entry name" value="DIACETYLCHITOBIOSE BINDING PROTEIN DASA"/>
    <property type="match status" value="1"/>
</dbReference>
<protein>
    <submittedName>
        <fullName evidence="4">ABC-type glycerol-3-phosphate transport system substrate-binding protein</fullName>
    </submittedName>
</protein>
<proteinExistence type="inferred from homology"/>
<evidence type="ECO:0000313" key="5">
    <source>
        <dbReference type="Proteomes" id="UP001230207"/>
    </source>
</evidence>
<dbReference type="InterPro" id="IPR006059">
    <property type="entry name" value="SBP"/>
</dbReference>
<dbReference type="InterPro" id="IPR050490">
    <property type="entry name" value="Bact_solute-bd_prot1"/>
</dbReference>
<comment type="caution">
    <text evidence="4">The sequence shown here is derived from an EMBL/GenBank/DDBJ whole genome shotgun (WGS) entry which is preliminary data.</text>
</comment>
<dbReference type="PANTHER" id="PTHR43649">
    <property type="entry name" value="ARABINOSE-BINDING PROTEIN-RELATED"/>
    <property type="match status" value="1"/>
</dbReference>
<dbReference type="Gene3D" id="3.40.190.10">
    <property type="entry name" value="Periplasmic binding protein-like II"/>
    <property type="match status" value="1"/>
</dbReference>
<evidence type="ECO:0000256" key="1">
    <source>
        <dbReference type="ARBA" id="ARBA00004418"/>
    </source>
</evidence>
<organism evidence="4 5">
    <name type="scientific">Pararhizobium capsulatum DSM 1112</name>
    <dbReference type="NCBI Taxonomy" id="1121113"/>
    <lineage>
        <taxon>Bacteria</taxon>
        <taxon>Pseudomonadati</taxon>
        <taxon>Pseudomonadota</taxon>
        <taxon>Alphaproteobacteria</taxon>
        <taxon>Hyphomicrobiales</taxon>
        <taxon>Rhizobiaceae</taxon>
        <taxon>Rhizobium/Agrobacterium group</taxon>
        <taxon>Pararhizobium</taxon>
    </lineage>
</organism>
<evidence type="ECO:0000313" key="4">
    <source>
        <dbReference type="EMBL" id="MDQ0318631.1"/>
    </source>
</evidence>